<evidence type="ECO:0000256" key="8">
    <source>
        <dbReference type="ARBA" id="ARBA00022989"/>
    </source>
</evidence>
<reference evidence="13 14" key="1">
    <citation type="submission" date="2019-02" db="EMBL/GenBank/DDBJ databases">
        <title>Genome sequencing of the rare red list fungi Antrodiella citrinella (Flaviporus citrinellus).</title>
        <authorList>
            <person name="Buettner E."/>
            <person name="Kellner H."/>
        </authorList>
    </citation>
    <scope>NUCLEOTIDE SEQUENCE [LARGE SCALE GENOMIC DNA]</scope>
    <source>
        <strain evidence="13 14">DSM 108506</strain>
    </source>
</reference>
<dbReference type="EMBL" id="SGPM01000106">
    <property type="protein sequence ID" value="THH29812.1"/>
    <property type="molecule type" value="Genomic_DNA"/>
</dbReference>
<comment type="caution">
    <text evidence="13">The sequence shown here is derived from an EMBL/GenBank/DDBJ whole genome shotgun (WGS) entry which is preliminary data.</text>
</comment>
<keyword evidence="12" id="KW-0472">Membrane</keyword>
<dbReference type="InterPro" id="IPR050364">
    <property type="entry name" value="Cytochrome_P450_fung"/>
</dbReference>
<evidence type="ECO:0000256" key="6">
    <source>
        <dbReference type="ARBA" id="ARBA00022692"/>
    </source>
</evidence>
<keyword evidence="5" id="KW-0349">Heme</keyword>
<organism evidence="13 14">
    <name type="scientific">Antrodiella citrinella</name>
    <dbReference type="NCBI Taxonomy" id="2447956"/>
    <lineage>
        <taxon>Eukaryota</taxon>
        <taxon>Fungi</taxon>
        <taxon>Dikarya</taxon>
        <taxon>Basidiomycota</taxon>
        <taxon>Agaricomycotina</taxon>
        <taxon>Agaricomycetes</taxon>
        <taxon>Polyporales</taxon>
        <taxon>Steccherinaceae</taxon>
        <taxon>Antrodiella</taxon>
    </lineage>
</organism>
<dbReference type="InterPro" id="IPR001128">
    <property type="entry name" value="Cyt_P450"/>
</dbReference>
<comment type="subcellular location">
    <subcellularLocation>
        <location evidence="2">Membrane</location>
    </subcellularLocation>
</comment>
<proteinExistence type="inferred from homology"/>
<evidence type="ECO:0000256" key="11">
    <source>
        <dbReference type="ARBA" id="ARBA00023033"/>
    </source>
</evidence>
<keyword evidence="8" id="KW-1133">Transmembrane helix</keyword>
<evidence type="ECO:0008006" key="15">
    <source>
        <dbReference type="Google" id="ProtNLM"/>
    </source>
</evidence>
<dbReference type="GO" id="GO:0016705">
    <property type="term" value="F:oxidoreductase activity, acting on paired donors, with incorporation or reduction of molecular oxygen"/>
    <property type="evidence" value="ECO:0007669"/>
    <property type="project" value="InterPro"/>
</dbReference>
<dbReference type="Gene3D" id="1.10.630.10">
    <property type="entry name" value="Cytochrome P450"/>
    <property type="match status" value="1"/>
</dbReference>
<dbReference type="AlphaFoldDB" id="A0A4S4MU46"/>
<keyword evidence="10" id="KW-0408">Iron</keyword>
<keyword evidence="11" id="KW-0503">Monooxygenase</keyword>
<dbReference type="InterPro" id="IPR036396">
    <property type="entry name" value="Cyt_P450_sf"/>
</dbReference>
<comment type="pathway">
    <text evidence="3">Secondary metabolite biosynthesis.</text>
</comment>
<evidence type="ECO:0000256" key="10">
    <source>
        <dbReference type="ARBA" id="ARBA00023004"/>
    </source>
</evidence>
<keyword evidence="6" id="KW-0812">Transmembrane</keyword>
<dbReference type="Pfam" id="PF00067">
    <property type="entry name" value="p450"/>
    <property type="match status" value="1"/>
</dbReference>
<keyword evidence="7" id="KW-0479">Metal-binding</keyword>
<dbReference type="GO" id="GO:0004497">
    <property type="term" value="F:monooxygenase activity"/>
    <property type="evidence" value="ECO:0007669"/>
    <property type="project" value="UniProtKB-KW"/>
</dbReference>
<accession>A0A4S4MU46</accession>
<keyword evidence="9" id="KW-0560">Oxidoreductase</keyword>
<evidence type="ECO:0000256" key="12">
    <source>
        <dbReference type="ARBA" id="ARBA00023136"/>
    </source>
</evidence>
<evidence type="ECO:0000256" key="5">
    <source>
        <dbReference type="ARBA" id="ARBA00022617"/>
    </source>
</evidence>
<protein>
    <recommendedName>
        <fullName evidence="15">Cytochrome P450</fullName>
    </recommendedName>
</protein>
<evidence type="ECO:0000256" key="1">
    <source>
        <dbReference type="ARBA" id="ARBA00001971"/>
    </source>
</evidence>
<comment type="cofactor">
    <cofactor evidence="1">
        <name>heme</name>
        <dbReference type="ChEBI" id="CHEBI:30413"/>
    </cofactor>
</comment>
<dbReference type="PRINTS" id="PR00463">
    <property type="entry name" value="EP450I"/>
</dbReference>
<name>A0A4S4MU46_9APHY</name>
<dbReference type="PANTHER" id="PTHR46300:SF2">
    <property type="entry name" value="CYTOCHROME P450 MONOOXYGENASE ALNH-RELATED"/>
    <property type="match status" value="1"/>
</dbReference>
<evidence type="ECO:0000313" key="14">
    <source>
        <dbReference type="Proteomes" id="UP000308730"/>
    </source>
</evidence>
<sequence length="454" mass="51200">MDNDTPEHGRTLLTSTVPTCILPLPPGPKSWPIVGNLFDMPTTRPWETFCEWRKTYNSDIIFLDMPLQPILVVGSAKAALELLEKRSNLWSDRISLIIIELMSLNISTAFMPYGSRWRAHRRMFHQEFHPGVVEKYRPIQLDYARRFCSWVSKSPADTRKIVRQMVTGIIFFVAYGKRVSGMDDEAVITAQIASEGLSEGAMPGFSWLNYFPLARHIPSWVPGTYSKKLADKYLPYVQAMRDKPYDEVKAAFQMGVAPPSLAASLMERNRAKYGGTNEEGVHDETARNVAVLAYGAGADTTTSSCESFLLAIALFPEVQMKAQSELDRVIGPHRLPEFDDLENLPYVRAVVMETIRWIPVSPSGIPHVVVADDLYDGYHIPKGTAAIPNIWGMLHEPKDYPDPEKFWPDRFIGADGNIDPTVRDPSTIAFGFGRRESVQQQYSGHLYRDRLACL</sequence>
<evidence type="ECO:0000256" key="9">
    <source>
        <dbReference type="ARBA" id="ARBA00023002"/>
    </source>
</evidence>
<dbReference type="CDD" id="cd11065">
    <property type="entry name" value="CYP64-like"/>
    <property type="match status" value="1"/>
</dbReference>
<gene>
    <name evidence="13" type="ORF">EUX98_g4360</name>
</gene>
<dbReference type="SUPFAM" id="SSF48264">
    <property type="entry name" value="Cytochrome P450"/>
    <property type="match status" value="1"/>
</dbReference>
<dbReference type="GO" id="GO:0020037">
    <property type="term" value="F:heme binding"/>
    <property type="evidence" value="ECO:0007669"/>
    <property type="project" value="InterPro"/>
</dbReference>
<evidence type="ECO:0000256" key="3">
    <source>
        <dbReference type="ARBA" id="ARBA00005179"/>
    </source>
</evidence>
<keyword evidence="14" id="KW-1185">Reference proteome</keyword>
<evidence type="ECO:0000256" key="4">
    <source>
        <dbReference type="ARBA" id="ARBA00010617"/>
    </source>
</evidence>
<dbReference type="GO" id="GO:0005506">
    <property type="term" value="F:iron ion binding"/>
    <property type="evidence" value="ECO:0007669"/>
    <property type="project" value="InterPro"/>
</dbReference>
<comment type="similarity">
    <text evidence="4">Belongs to the cytochrome P450 family.</text>
</comment>
<dbReference type="Proteomes" id="UP000308730">
    <property type="component" value="Unassembled WGS sequence"/>
</dbReference>
<dbReference type="InterPro" id="IPR002401">
    <property type="entry name" value="Cyt_P450_E_grp-I"/>
</dbReference>
<dbReference type="GO" id="GO:0016020">
    <property type="term" value="C:membrane"/>
    <property type="evidence" value="ECO:0007669"/>
    <property type="project" value="UniProtKB-SubCell"/>
</dbReference>
<evidence type="ECO:0000256" key="2">
    <source>
        <dbReference type="ARBA" id="ARBA00004370"/>
    </source>
</evidence>
<evidence type="ECO:0000256" key="7">
    <source>
        <dbReference type="ARBA" id="ARBA00022723"/>
    </source>
</evidence>
<evidence type="ECO:0000313" key="13">
    <source>
        <dbReference type="EMBL" id="THH29812.1"/>
    </source>
</evidence>
<dbReference type="OrthoDB" id="2789670at2759"/>
<dbReference type="PANTHER" id="PTHR46300">
    <property type="entry name" value="P450, PUTATIVE (EUROFUNG)-RELATED-RELATED"/>
    <property type="match status" value="1"/>
</dbReference>